<proteinExistence type="predicted"/>
<keyword evidence="1" id="KW-0472">Membrane</keyword>
<dbReference type="InterPro" id="IPR003848">
    <property type="entry name" value="DUF218"/>
</dbReference>
<keyword evidence="1" id="KW-0812">Transmembrane</keyword>
<dbReference type="AlphaFoldDB" id="A0A290Z6R3"/>
<feature type="transmembrane region" description="Helical" evidence="1">
    <location>
        <begin position="28"/>
        <end position="45"/>
    </location>
</feature>
<dbReference type="Gene3D" id="3.40.50.620">
    <property type="entry name" value="HUPs"/>
    <property type="match status" value="1"/>
</dbReference>
<keyword evidence="4" id="KW-1185">Reference proteome</keyword>
<feature type="domain" description="DUF218" evidence="2">
    <location>
        <begin position="163"/>
        <end position="290"/>
    </location>
</feature>
<dbReference type="GO" id="GO:0000270">
    <property type="term" value="P:peptidoglycan metabolic process"/>
    <property type="evidence" value="ECO:0007669"/>
    <property type="project" value="TreeGrafter"/>
</dbReference>
<dbReference type="KEGG" id="apre:CNX65_16515"/>
<dbReference type="GO" id="GO:0043164">
    <property type="term" value="P:Gram-negative-bacterium-type cell wall biogenesis"/>
    <property type="evidence" value="ECO:0007669"/>
    <property type="project" value="TreeGrafter"/>
</dbReference>
<reference evidence="3" key="1">
    <citation type="submission" date="2017-09" db="EMBL/GenBank/DDBJ databases">
        <title>Complete Genome Sequence of ansamitocin-producing Bacterium Actinosynnema pretiosum X47.</title>
        <authorList>
            <person name="Cao G."/>
            <person name="Zong G."/>
            <person name="Zhong C."/>
            <person name="Fu J."/>
        </authorList>
    </citation>
    <scope>NUCLEOTIDE SEQUENCE [LARGE SCALE GENOMIC DNA]</scope>
    <source>
        <strain evidence="3">X47</strain>
    </source>
</reference>
<name>A0A290Z6R3_9PSEU</name>
<dbReference type="InterPro" id="IPR051599">
    <property type="entry name" value="Cell_Envelope_Assoc"/>
</dbReference>
<dbReference type="RefSeq" id="WP_096494074.1">
    <property type="nucleotide sequence ID" value="NZ_CP023445.1"/>
</dbReference>
<dbReference type="PANTHER" id="PTHR30336">
    <property type="entry name" value="INNER MEMBRANE PROTEIN, PROBABLE PERMEASE"/>
    <property type="match status" value="1"/>
</dbReference>
<sequence length="336" mass="35739">MGALIVAVVLLVVFLVQLKREPRRLGNGVYLLMSLAFLALWLLTLAEPQTRVLVVGAVVLIAPVFVVVIALFLIANGVTLLRREGFKPGNALSFGAGTAILGVVGGLLLVLLSALREGSPEPWVLAAAGSLFLLAGYLGFAFTLFLLYSVLYGRVRKRTGHTAIVVLGAGVPGGRVTPLLAGRLDRALKLYRRAAAKGASPLVVASGGQGPDEPASEAEVMANYLRERGIPDEALLEERESTSTWENLRLSSALLAERGVTGRLLVVTSSYHVPRAAILSRRAGLKADVRGGRTAWYFVPNAFLREFAALLVQYRALNALAACTALSVFPLLAYGV</sequence>
<feature type="transmembrane region" description="Helical" evidence="1">
    <location>
        <begin position="316"/>
        <end position="335"/>
    </location>
</feature>
<protein>
    <recommendedName>
        <fullName evidence="2">DUF218 domain-containing protein</fullName>
    </recommendedName>
</protein>
<accession>A0A290Z6R3</accession>
<evidence type="ECO:0000259" key="2">
    <source>
        <dbReference type="Pfam" id="PF02698"/>
    </source>
</evidence>
<dbReference type="Proteomes" id="UP000218505">
    <property type="component" value="Chromosome"/>
</dbReference>
<dbReference type="CDD" id="cd06259">
    <property type="entry name" value="YdcF-like"/>
    <property type="match status" value="1"/>
</dbReference>
<organism evidence="3 4">
    <name type="scientific">Actinosynnema pretiosum</name>
    <dbReference type="NCBI Taxonomy" id="42197"/>
    <lineage>
        <taxon>Bacteria</taxon>
        <taxon>Bacillati</taxon>
        <taxon>Actinomycetota</taxon>
        <taxon>Actinomycetes</taxon>
        <taxon>Pseudonocardiales</taxon>
        <taxon>Pseudonocardiaceae</taxon>
        <taxon>Actinosynnema</taxon>
    </lineage>
</organism>
<evidence type="ECO:0000313" key="3">
    <source>
        <dbReference type="EMBL" id="ATE54684.1"/>
    </source>
</evidence>
<feature type="transmembrane region" description="Helical" evidence="1">
    <location>
        <begin position="124"/>
        <end position="151"/>
    </location>
</feature>
<dbReference type="PANTHER" id="PTHR30336:SF4">
    <property type="entry name" value="ENVELOPE BIOGENESIS FACTOR ELYC"/>
    <property type="match status" value="1"/>
</dbReference>
<dbReference type="InterPro" id="IPR014729">
    <property type="entry name" value="Rossmann-like_a/b/a_fold"/>
</dbReference>
<feature type="transmembrane region" description="Helical" evidence="1">
    <location>
        <begin position="94"/>
        <end position="112"/>
    </location>
</feature>
<dbReference type="Pfam" id="PF02698">
    <property type="entry name" value="DUF218"/>
    <property type="match status" value="1"/>
</dbReference>
<feature type="transmembrane region" description="Helical" evidence="1">
    <location>
        <begin position="52"/>
        <end position="74"/>
    </location>
</feature>
<evidence type="ECO:0000313" key="4">
    <source>
        <dbReference type="Proteomes" id="UP000218505"/>
    </source>
</evidence>
<dbReference type="GO" id="GO:0005886">
    <property type="term" value="C:plasma membrane"/>
    <property type="evidence" value="ECO:0007669"/>
    <property type="project" value="TreeGrafter"/>
</dbReference>
<dbReference type="EMBL" id="CP023445">
    <property type="protein sequence ID" value="ATE54684.1"/>
    <property type="molecule type" value="Genomic_DNA"/>
</dbReference>
<gene>
    <name evidence="3" type="ORF">CNX65_16515</name>
</gene>
<evidence type="ECO:0000256" key="1">
    <source>
        <dbReference type="SAM" id="Phobius"/>
    </source>
</evidence>
<keyword evidence="1" id="KW-1133">Transmembrane helix</keyword>